<evidence type="ECO:0000256" key="2">
    <source>
        <dbReference type="SAM" id="SignalP"/>
    </source>
</evidence>
<evidence type="ECO:0000256" key="1">
    <source>
        <dbReference type="SAM" id="MobiDB-lite"/>
    </source>
</evidence>
<protein>
    <recommendedName>
        <fullName evidence="5">Membrane lipoprotein</fullName>
    </recommendedName>
</protein>
<gene>
    <name evidence="3" type="ORF">IHE70_28045</name>
</gene>
<name>A0A927QH78_9ACTN</name>
<feature type="chain" id="PRO_5039314063" description="Membrane lipoprotein" evidence="2">
    <location>
        <begin position="21"/>
        <end position="217"/>
    </location>
</feature>
<dbReference type="Proteomes" id="UP000661025">
    <property type="component" value="Unassembled WGS sequence"/>
</dbReference>
<proteinExistence type="predicted"/>
<evidence type="ECO:0008006" key="5">
    <source>
        <dbReference type="Google" id="ProtNLM"/>
    </source>
</evidence>
<evidence type="ECO:0000313" key="3">
    <source>
        <dbReference type="EMBL" id="MBD9726988.1"/>
    </source>
</evidence>
<dbReference type="GeneID" id="79929706"/>
<keyword evidence="2" id="KW-0732">Signal</keyword>
<reference evidence="3" key="1">
    <citation type="submission" date="2020-09" db="EMBL/GenBank/DDBJ databases">
        <title>Streptomyces canutascabiei sp. nov., which causes potato common scab and is distributed across the world.</title>
        <authorList>
            <person name="Nguyen H.P."/>
            <person name="Weisberg A.J."/>
            <person name="Chang J.H."/>
            <person name="Clarke C.R."/>
        </authorList>
    </citation>
    <scope>NUCLEOTIDE SEQUENCE</scope>
    <source>
        <strain evidence="3">ID-01-6.2a</strain>
    </source>
</reference>
<feature type="region of interest" description="Disordered" evidence="1">
    <location>
        <begin position="182"/>
        <end position="217"/>
    </location>
</feature>
<dbReference type="PROSITE" id="PS51257">
    <property type="entry name" value="PROKAR_LIPOPROTEIN"/>
    <property type="match status" value="1"/>
</dbReference>
<feature type="signal peptide" evidence="2">
    <location>
        <begin position="1"/>
        <end position="20"/>
    </location>
</feature>
<comment type="caution">
    <text evidence="3">The sequence shown here is derived from an EMBL/GenBank/DDBJ whole genome shotgun (WGS) entry which is preliminary data.</text>
</comment>
<evidence type="ECO:0000313" key="4">
    <source>
        <dbReference type="Proteomes" id="UP000661025"/>
    </source>
</evidence>
<dbReference type="EMBL" id="JACYXT010000013">
    <property type="protein sequence ID" value="MBD9726988.1"/>
    <property type="molecule type" value="Genomic_DNA"/>
</dbReference>
<accession>A0A927QH78</accession>
<organism evidence="3 4">
    <name type="scientific">Streptomyces caniscabiei</name>
    <dbReference type="NCBI Taxonomy" id="2746961"/>
    <lineage>
        <taxon>Bacteria</taxon>
        <taxon>Bacillati</taxon>
        <taxon>Actinomycetota</taxon>
        <taxon>Actinomycetes</taxon>
        <taxon>Kitasatosporales</taxon>
        <taxon>Streptomycetaceae</taxon>
        <taxon>Streptomyces</taxon>
    </lineage>
</organism>
<dbReference type="AlphaFoldDB" id="A0A927QH78"/>
<dbReference type="RefSeq" id="WP_179202087.1">
    <property type="nucleotide sequence ID" value="NZ_CP119182.1"/>
</dbReference>
<sequence>MLRAARVLLPLALLPSLLTACGAEKVVVADREPLGPPPDRAELDARAEALGLAPALVYVTESPGFTLARQSVGVYGADGFSAAYWSRRNGAQLLLLVDRGTITADSCPEQPVGQGTGGAVGCARDGDLWYRTSAGQHEYAVPEDGHLVRVSAAETAVDRDTLRAAALAAHRPTDTELAFLLPHRHRDKPPPHGTPVERGDLPPQGDGAPRGEVGTSG</sequence>